<keyword evidence="2" id="KW-1185">Reference proteome</keyword>
<reference evidence="1 2" key="1">
    <citation type="journal article" date="2014" name="Science">
        <title>Plant genetics. Early allopolyploid evolution in the post-Neolithic Brassica napus oilseed genome.</title>
        <authorList>
            <person name="Chalhoub B."/>
            <person name="Denoeud F."/>
            <person name="Liu S."/>
            <person name="Parkin I.A."/>
            <person name="Tang H."/>
            <person name="Wang X."/>
            <person name="Chiquet J."/>
            <person name="Belcram H."/>
            <person name="Tong C."/>
            <person name="Samans B."/>
            <person name="Correa M."/>
            <person name="Da Silva C."/>
            <person name="Just J."/>
            <person name="Falentin C."/>
            <person name="Koh C.S."/>
            <person name="Le Clainche I."/>
            <person name="Bernard M."/>
            <person name="Bento P."/>
            <person name="Noel B."/>
            <person name="Labadie K."/>
            <person name="Alberti A."/>
            <person name="Charles M."/>
            <person name="Arnaud D."/>
            <person name="Guo H."/>
            <person name="Daviaud C."/>
            <person name="Alamery S."/>
            <person name="Jabbari K."/>
            <person name="Zhao M."/>
            <person name="Edger P.P."/>
            <person name="Chelaifa H."/>
            <person name="Tack D."/>
            <person name="Lassalle G."/>
            <person name="Mestiri I."/>
            <person name="Schnel N."/>
            <person name="Le Paslier M.C."/>
            <person name="Fan G."/>
            <person name="Renault V."/>
            <person name="Bayer P.E."/>
            <person name="Golicz A.A."/>
            <person name="Manoli S."/>
            <person name="Lee T.H."/>
            <person name="Thi V.H."/>
            <person name="Chalabi S."/>
            <person name="Hu Q."/>
            <person name="Fan C."/>
            <person name="Tollenaere R."/>
            <person name="Lu Y."/>
            <person name="Battail C."/>
            <person name="Shen J."/>
            <person name="Sidebottom C.H."/>
            <person name="Wang X."/>
            <person name="Canaguier A."/>
            <person name="Chauveau A."/>
            <person name="Berard A."/>
            <person name="Deniot G."/>
            <person name="Guan M."/>
            <person name="Liu Z."/>
            <person name="Sun F."/>
            <person name="Lim Y.P."/>
            <person name="Lyons E."/>
            <person name="Town C.D."/>
            <person name="Bancroft I."/>
            <person name="Wang X."/>
            <person name="Meng J."/>
            <person name="Ma J."/>
            <person name="Pires J.C."/>
            <person name="King G.J."/>
            <person name="Brunel D."/>
            <person name="Delourme R."/>
            <person name="Renard M."/>
            <person name="Aury J.M."/>
            <person name="Adams K.L."/>
            <person name="Batley J."/>
            <person name="Snowdon R.J."/>
            <person name="Tost J."/>
            <person name="Edwards D."/>
            <person name="Zhou Y."/>
            <person name="Hua W."/>
            <person name="Sharpe A.G."/>
            <person name="Paterson A.H."/>
            <person name="Guan C."/>
            <person name="Wincker P."/>
        </authorList>
    </citation>
    <scope>NUCLEOTIDE SEQUENCE [LARGE SCALE GENOMIC DNA]</scope>
    <source>
        <strain evidence="2">cv. Darmor-bzh</strain>
    </source>
</reference>
<dbReference type="InterPro" id="IPR012340">
    <property type="entry name" value="NA-bd_OB-fold"/>
</dbReference>
<evidence type="ECO:0000313" key="2">
    <source>
        <dbReference type="Proteomes" id="UP000028999"/>
    </source>
</evidence>
<evidence type="ECO:0000313" key="1">
    <source>
        <dbReference type="EMBL" id="CDY17755.1"/>
    </source>
</evidence>
<protein>
    <submittedName>
        <fullName evidence="1">BnaC08g21630D protein</fullName>
    </submittedName>
</protein>
<proteinExistence type="predicted"/>
<dbReference type="AlphaFoldDB" id="A0A078FT93"/>
<dbReference type="PaxDb" id="3708-A0A078FT93"/>
<dbReference type="Gramene" id="CDY17755">
    <property type="protein sequence ID" value="CDY17755"/>
    <property type="gene ID" value="GSBRNA2T00001999001"/>
</dbReference>
<organism evidence="1 2">
    <name type="scientific">Brassica napus</name>
    <name type="common">Rape</name>
    <dbReference type="NCBI Taxonomy" id="3708"/>
    <lineage>
        <taxon>Eukaryota</taxon>
        <taxon>Viridiplantae</taxon>
        <taxon>Streptophyta</taxon>
        <taxon>Embryophyta</taxon>
        <taxon>Tracheophyta</taxon>
        <taxon>Spermatophyta</taxon>
        <taxon>Magnoliopsida</taxon>
        <taxon>eudicotyledons</taxon>
        <taxon>Gunneridae</taxon>
        <taxon>Pentapetalae</taxon>
        <taxon>rosids</taxon>
        <taxon>malvids</taxon>
        <taxon>Brassicales</taxon>
        <taxon>Brassicaceae</taxon>
        <taxon>Brassiceae</taxon>
        <taxon>Brassica</taxon>
    </lineage>
</organism>
<name>A0A078FT93_BRANA</name>
<dbReference type="Proteomes" id="UP000028999">
    <property type="component" value="Unassembled WGS sequence"/>
</dbReference>
<sequence>MLICFFFLFTIATADEIFRTKAPFHLSSHAYARICFCASTTQVTRTSHLRLCLQAKRIRCDTQQPQIWLSDVPLSIRFNERTSFEKLPTTVRTIPTEMFRFRPYDQLVELANTGKQLPDKMGELSAIRSTITDRIPKAQRVMLTLCLERDANFCVRLFDSLALAFHSKFDSYGREPRIILVTSVNPKIVAAGRCTCSSTSENAPKKARVE</sequence>
<accession>A0A078FT93</accession>
<dbReference type="EMBL" id="LK032077">
    <property type="protein sequence ID" value="CDY17755.1"/>
    <property type="molecule type" value="Genomic_DNA"/>
</dbReference>
<gene>
    <name evidence="1" type="primary">BnaC08g21630D</name>
    <name evidence="1" type="ORF">GSBRNA2T00001999001</name>
</gene>
<dbReference type="Gene3D" id="2.40.50.140">
    <property type="entry name" value="Nucleic acid-binding proteins"/>
    <property type="match status" value="1"/>
</dbReference>
<dbReference type="OMA" id="YARICFC"/>